<dbReference type="SUPFAM" id="SSF54637">
    <property type="entry name" value="Thioesterase/thiol ester dehydrase-isomerase"/>
    <property type="match status" value="1"/>
</dbReference>
<reference evidence="1 2" key="2">
    <citation type="journal article" date="2016" name="Genome Announc.">
        <title>Permanent Draft Genome Sequences for Two Variants of Frankia sp. Strain CpI1, the First Frankia Strain Isolated from Root Nodules of Comptonia peregrina.</title>
        <authorList>
            <person name="Oshone R."/>
            <person name="Hurst S.G.IV."/>
            <person name="Abebe-Akele F."/>
            <person name="Simpson S."/>
            <person name="Morris K."/>
            <person name="Thomas W.K."/>
            <person name="Tisa L.S."/>
        </authorList>
    </citation>
    <scope>NUCLEOTIDE SEQUENCE [LARGE SCALE GENOMIC DNA]</scope>
    <source>
        <strain evidence="2">CpI1-S</strain>
    </source>
</reference>
<dbReference type="PATRIC" id="fig|1502723.3.peg.1351"/>
<name>A0A0D8BH33_9ACTN</name>
<dbReference type="Gene3D" id="3.10.129.10">
    <property type="entry name" value="Hotdog Thioesterase"/>
    <property type="match status" value="1"/>
</dbReference>
<dbReference type="AlphaFoldDB" id="A0A0D8BH33"/>
<gene>
    <name evidence="1" type="ORF">FF36_02328</name>
</gene>
<keyword evidence="2" id="KW-1185">Reference proteome</keyword>
<dbReference type="InterPro" id="IPR029069">
    <property type="entry name" value="HotDog_dom_sf"/>
</dbReference>
<dbReference type="OrthoDB" id="4376835at2"/>
<sequence>MLRYTLPVTHRPDRDGVLSQHRHVPFFLALEIASQAWARALATTCSGLLAPADLAVVDVASSYRRELFTGDVLFDVTLAKFGTSSLTFALELTQHDHPAASLTATLVKVDDDRLHSMPFTPEQRAGLERLLLA</sequence>
<dbReference type="Proteomes" id="UP000032545">
    <property type="component" value="Unassembled WGS sequence"/>
</dbReference>
<dbReference type="EMBL" id="JYFN01000014">
    <property type="protein sequence ID" value="KJE23370.1"/>
    <property type="molecule type" value="Genomic_DNA"/>
</dbReference>
<evidence type="ECO:0000313" key="2">
    <source>
        <dbReference type="Proteomes" id="UP000032545"/>
    </source>
</evidence>
<proteinExistence type="predicted"/>
<dbReference type="RefSeq" id="WP_044884977.1">
    <property type="nucleotide sequence ID" value="NZ_JYFN01000014.1"/>
</dbReference>
<reference evidence="2" key="1">
    <citation type="submission" date="2015-02" db="EMBL/GenBank/DDBJ databases">
        <title>Draft Genome of Frankia sp. CpI1-S.</title>
        <authorList>
            <person name="Oshone R.T."/>
            <person name="Ngom M."/>
            <person name="Ghodhbane-Gtari F."/>
            <person name="Gtari M."/>
            <person name="Morris K."/>
            <person name="Thomas K."/>
            <person name="Sen A."/>
            <person name="Tisa L.S."/>
        </authorList>
    </citation>
    <scope>NUCLEOTIDE SEQUENCE [LARGE SCALE GENOMIC DNA]</scope>
    <source>
        <strain evidence="2">CpI1-S</strain>
    </source>
</reference>
<comment type="caution">
    <text evidence="1">The sequence shown here is derived from an EMBL/GenBank/DDBJ whole genome shotgun (WGS) entry which is preliminary data.</text>
</comment>
<organism evidence="1 2">
    <name type="scientific">Frankia torreyi</name>
    <dbReference type="NCBI Taxonomy" id="1856"/>
    <lineage>
        <taxon>Bacteria</taxon>
        <taxon>Bacillati</taxon>
        <taxon>Actinomycetota</taxon>
        <taxon>Actinomycetes</taxon>
        <taxon>Frankiales</taxon>
        <taxon>Frankiaceae</taxon>
        <taxon>Frankia</taxon>
    </lineage>
</organism>
<accession>A0A0D8BH33</accession>
<evidence type="ECO:0000313" key="1">
    <source>
        <dbReference type="EMBL" id="KJE23370.1"/>
    </source>
</evidence>
<protein>
    <submittedName>
        <fullName evidence="1">Putative thioesterase</fullName>
    </submittedName>
</protein>